<reference evidence="10" key="1">
    <citation type="journal article" date="2016" name="Nat. Genet.">
        <title>The genome sequences of Arachis duranensis and Arachis ipaensis, the diploid ancestors of cultivated peanut.</title>
        <authorList>
            <person name="Bertioli D.J."/>
            <person name="Cannon S.B."/>
            <person name="Froenicke L."/>
            <person name="Huang G."/>
            <person name="Farmer A.D."/>
            <person name="Cannon E.K."/>
            <person name="Liu X."/>
            <person name="Gao D."/>
            <person name="Clevenger J."/>
            <person name="Dash S."/>
            <person name="Ren L."/>
            <person name="Moretzsohn M.C."/>
            <person name="Shirasawa K."/>
            <person name="Huang W."/>
            <person name="Vidigal B."/>
            <person name="Abernathy B."/>
            <person name="Chu Y."/>
            <person name="Niederhuth C.E."/>
            <person name="Umale P."/>
            <person name="Araujo A.C."/>
            <person name="Kozik A."/>
            <person name="Kim K.D."/>
            <person name="Burow M.D."/>
            <person name="Varshney R.K."/>
            <person name="Wang X."/>
            <person name="Zhang X."/>
            <person name="Barkley N."/>
            <person name="Guimaraes P.M."/>
            <person name="Isobe S."/>
            <person name="Guo B."/>
            <person name="Liao B."/>
            <person name="Stalker H.T."/>
            <person name="Schmitz R.J."/>
            <person name="Scheffler B.E."/>
            <person name="Leal-Bertioli S.C."/>
            <person name="Xun X."/>
            <person name="Jackson S.A."/>
            <person name="Michelmore R."/>
            <person name="Ozias-Akins P."/>
        </authorList>
    </citation>
    <scope>NUCLEOTIDE SEQUENCE [LARGE SCALE GENOMIC DNA]</scope>
    <source>
        <strain evidence="10">cv. V14167</strain>
    </source>
</reference>
<dbReference type="GO" id="GO:0004803">
    <property type="term" value="F:transposase activity"/>
    <property type="evidence" value="ECO:0007669"/>
    <property type="project" value="InterPro"/>
</dbReference>
<dbReference type="InterPro" id="IPR007527">
    <property type="entry name" value="Znf_SWIM"/>
</dbReference>
<accession>A0A9C6TCX4</accession>
<organism evidence="10 11">
    <name type="scientific">Arachis duranensis</name>
    <name type="common">Wild peanut</name>
    <dbReference type="NCBI Taxonomy" id="130453"/>
    <lineage>
        <taxon>Eukaryota</taxon>
        <taxon>Viridiplantae</taxon>
        <taxon>Streptophyta</taxon>
        <taxon>Embryophyta</taxon>
        <taxon>Tracheophyta</taxon>
        <taxon>Spermatophyta</taxon>
        <taxon>Magnoliopsida</taxon>
        <taxon>eudicotyledons</taxon>
        <taxon>Gunneridae</taxon>
        <taxon>Pentapetalae</taxon>
        <taxon>rosids</taxon>
        <taxon>fabids</taxon>
        <taxon>Fabales</taxon>
        <taxon>Fabaceae</taxon>
        <taxon>Papilionoideae</taxon>
        <taxon>50 kb inversion clade</taxon>
        <taxon>dalbergioids sensu lato</taxon>
        <taxon>Dalbergieae</taxon>
        <taxon>Pterocarpus clade</taxon>
        <taxon>Arachis</taxon>
    </lineage>
</organism>
<feature type="compositionally biased region" description="Polar residues" evidence="8">
    <location>
        <begin position="412"/>
        <end position="438"/>
    </location>
</feature>
<keyword evidence="4" id="KW-0862">Zinc</keyword>
<dbReference type="PROSITE" id="PS50966">
    <property type="entry name" value="ZF_SWIM"/>
    <property type="match status" value="1"/>
</dbReference>
<keyword evidence="6" id="KW-0233">DNA recombination</keyword>
<dbReference type="KEGG" id="adu:110276038"/>
<keyword evidence="10" id="KW-1185">Reference proteome</keyword>
<dbReference type="PANTHER" id="PTHR31973">
    <property type="entry name" value="POLYPROTEIN, PUTATIVE-RELATED"/>
    <property type="match status" value="1"/>
</dbReference>
<keyword evidence="1" id="KW-0815">Transposition</keyword>
<feature type="region of interest" description="Disordered" evidence="8">
    <location>
        <begin position="387"/>
        <end position="544"/>
    </location>
</feature>
<feature type="compositionally biased region" description="Low complexity" evidence="8">
    <location>
        <begin position="441"/>
        <end position="453"/>
    </location>
</feature>
<dbReference type="InterPro" id="IPR001207">
    <property type="entry name" value="Transposase_mutator"/>
</dbReference>
<dbReference type="PANTHER" id="PTHR31973:SF187">
    <property type="entry name" value="MUTATOR TRANSPOSASE MUDRA PROTEIN"/>
    <property type="match status" value="1"/>
</dbReference>
<dbReference type="GO" id="GO:0006313">
    <property type="term" value="P:DNA transposition"/>
    <property type="evidence" value="ECO:0007669"/>
    <property type="project" value="InterPro"/>
</dbReference>
<dbReference type="GeneID" id="110276038"/>
<evidence type="ECO:0000313" key="11">
    <source>
        <dbReference type="RefSeq" id="XP_052111595.1"/>
    </source>
</evidence>
<evidence type="ECO:0000256" key="4">
    <source>
        <dbReference type="ARBA" id="ARBA00022833"/>
    </source>
</evidence>
<dbReference type="SMART" id="SM00575">
    <property type="entry name" value="ZnF_PMZ"/>
    <property type="match status" value="1"/>
</dbReference>
<evidence type="ECO:0000313" key="10">
    <source>
        <dbReference type="Proteomes" id="UP000515211"/>
    </source>
</evidence>
<gene>
    <name evidence="11" type="primary">LOC110276038</name>
</gene>
<dbReference type="Pfam" id="PF10551">
    <property type="entry name" value="MULE"/>
    <property type="match status" value="1"/>
</dbReference>
<dbReference type="InterPro" id="IPR018289">
    <property type="entry name" value="MULE_transposase_dom"/>
</dbReference>
<protein>
    <submittedName>
        <fullName evidence="11">Uncharacterized protein LOC110276038</fullName>
    </submittedName>
</protein>
<dbReference type="GO" id="GO:0003677">
    <property type="term" value="F:DNA binding"/>
    <property type="evidence" value="ECO:0007669"/>
    <property type="project" value="UniProtKB-KW"/>
</dbReference>
<evidence type="ECO:0000256" key="1">
    <source>
        <dbReference type="ARBA" id="ARBA00022578"/>
    </source>
</evidence>
<dbReference type="AlphaFoldDB" id="A0A9C6TCX4"/>
<dbReference type="Proteomes" id="UP000515211">
    <property type="component" value="Chromosome 10"/>
</dbReference>
<evidence type="ECO:0000256" key="5">
    <source>
        <dbReference type="ARBA" id="ARBA00023125"/>
    </source>
</evidence>
<name>A0A9C6TCX4_ARADU</name>
<keyword evidence="3 7" id="KW-0863">Zinc-finger</keyword>
<dbReference type="GO" id="GO:0008270">
    <property type="term" value="F:zinc ion binding"/>
    <property type="evidence" value="ECO:0007669"/>
    <property type="project" value="UniProtKB-KW"/>
</dbReference>
<feature type="compositionally biased region" description="Basic and acidic residues" evidence="8">
    <location>
        <begin position="356"/>
        <end position="368"/>
    </location>
</feature>
<evidence type="ECO:0000256" key="2">
    <source>
        <dbReference type="ARBA" id="ARBA00022723"/>
    </source>
</evidence>
<reference evidence="11" key="2">
    <citation type="submission" date="2025-08" db="UniProtKB">
        <authorList>
            <consortium name="RefSeq"/>
        </authorList>
    </citation>
    <scope>IDENTIFICATION</scope>
    <source>
        <tissue evidence="11">Whole plant</tissue>
    </source>
</reference>
<evidence type="ECO:0000256" key="7">
    <source>
        <dbReference type="PROSITE-ProRule" id="PRU00325"/>
    </source>
</evidence>
<evidence type="ECO:0000256" key="8">
    <source>
        <dbReference type="SAM" id="MobiDB-lite"/>
    </source>
</evidence>
<feature type="region of interest" description="Disordered" evidence="8">
    <location>
        <begin position="343"/>
        <end position="368"/>
    </location>
</feature>
<proteinExistence type="predicted"/>
<keyword evidence="2" id="KW-0479">Metal-binding</keyword>
<sequence length="544" mass="62081">MEILKSNPGSTARIDVKPIPQSLPVFDKIYICFEGCKQGFKSGCRPFIHLDGAFLKTYHGCQLLSAVAQDANNQFYVVAFAVARSETKESWKWFLTLLQEDLGDASQFSWNFMSDQQKGLLLALKEVMPRAHHRNCVMHIWKNFINRFKDMYIRDIVWECARCTTEPEFKEKMDRLKGVNNAAWEYLMKFEPTTWVKAYFSHGPKVDNLTNNMCEVFNAKVVKYRVKPVLTMCEEIRCYLMRRMTKHIRLLEHHSGKLAPVQEKRLQMKIKPSSRWIAEWVGDNERKRFEVTRKKTKVNVDLIKHTCSCNTWQLTGMPCIHAIAAIRKRHDQVQDYLRPALPPIKRSIGQPKVHNRNKDPAEAHIQGEKMKRSFQVTCSKCNEKGHNYKTCKGAPSNPNWKPKKKKPKKTVDNSQAMVLFPLSQSAPQPEDQNQSQGETLGEPSAGEAAESAPVPTPFMAQSSAPAQTPFRPPSQLPRMDQPDSNAAAHTFRPKQPIVRPPTSVNPPPNPTPHTQKTPTSRGPSKETMKAATSATKRILKPQKK</sequence>
<keyword evidence="5" id="KW-0238">DNA-binding</keyword>
<evidence type="ECO:0000256" key="6">
    <source>
        <dbReference type="ARBA" id="ARBA00023172"/>
    </source>
</evidence>
<feature type="domain" description="SWIM-type" evidence="9">
    <location>
        <begin position="296"/>
        <end position="330"/>
    </location>
</feature>
<evidence type="ECO:0000256" key="3">
    <source>
        <dbReference type="ARBA" id="ARBA00022771"/>
    </source>
</evidence>
<dbReference type="Pfam" id="PF04434">
    <property type="entry name" value="SWIM"/>
    <property type="match status" value="1"/>
</dbReference>
<evidence type="ECO:0000259" key="9">
    <source>
        <dbReference type="PROSITE" id="PS50966"/>
    </source>
</evidence>
<dbReference type="InterPro" id="IPR006564">
    <property type="entry name" value="Znf_PMZ"/>
</dbReference>
<dbReference type="RefSeq" id="XP_052111595.1">
    <property type="nucleotide sequence ID" value="XM_052255635.1"/>
</dbReference>
<dbReference type="PROSITE" id="PS01007">
    <property type="entry name" value="TRANSPOSASE_MUTATOR"/>
    <property type="match status" value="1"/>
</dbReference>